<reference evidence="1 2" key="1">
    <citation type="journal article" date="2020" name="Phytopathology">
        <title>Genome Sequence Resources of Colletotrichum truncatum, C. plurivorum, C. musicola, and C. sojae: Four Species Pathogenic to Soybean (Glycine max).</title>
        <authorList>
            <person name="Rogerio F."/>
            <person name="Boufleur T.R."/>
            <person name="Ciampi-Guillardi M."/>
            <person name="Sukno S.A."/>
            <person name="Thon M.R."/>
            <person name="Massola Junior N.S."/>
            <person name="Baroncelli R."/>
        </authorList>
    </citation>
    <scope>NUCLEOTIDE SEQUENCE [LARGE SCALE GENOMIC DNA]</scope>
    <source>
        <strain evidence="1 2">CMES1059</strain>
    </source>
</reference>
<dbReference type="Proteomes" id="UP000805649">
    <property type="component" value="Unassembled WGS sequence"/>
</dbReference>
<name>A0ACC3YIZ8_COLTU</name>
<sequence>MLTSKRRLPPFQTLAHHRQRRKEENPGGMVGGTHHEARPTASHRRGRSALEI</sequence>
<accession>A0ACC3YIZ8</accession>
<comment type="caution">
    <text evidence="1">The sequence shown here is derived from an EMBL/GenBank/DDBJ whole genome shotgun (WGS) entry which is preliminary data.</text>
</comment>
<gene>
    <name evidence="1" type="ORF">CTRU02_212822</name>
</gene>
<evidence type="ECO:0000313" key="1">
    <source>
        <dbReference type="EMBL" id="KAL0931869.1"/>
    </source>
</evidence>
<keyword evidence="2" id="KW-1185">Reference proteome</keyword>
<proteinExistence type="predicted"/>
<dbReference type="EMBL" id="VUJX02000009">
    <property type="protein sequence ID" value="KAL0931869.1"/>
    <property type="molecule type" value="Genomic_DNA"/>
</dbReference>
<evidence type="ECO:0000313" key="2">
    <source>
        <dbReference type="Proteomes" id="UP000805649"/>
    </source>
</evidence>
<protein>
    <submittedName>
        <fullName evidence="1">Uncharacterized protein</fullName>
    </submittedName>
</protein>
<organism evidence="1 2">
    <name type="scientific">Colletotrichum truncatum</name>
    <name type="common">Anthracnose fungus</name>
    <name type="synonym">Colletotrichum capsici</name>
    <dbReference type="NCBI Taxonomy" id="5467"/>
    <lineage>
        <taxon>Eukaryota</taxon>
        <taxon>Fungi</taxon>
        <taxon>Dikarya</taxon>
        <taxon>Ascomycota</taxon>
        <taxon>Pezizomycotina</taxon>
        <taxon>Sordariomycetes</taxon>
        <taxon>Hypocreomycetidae</taxon>
        <taxon>Glomerellales</taxon>
        <taxon>Glomerellaceae</taxon>
        <taxon>Colletotrichum</taxon>
        <taxon>Colletotrichum truncatum species complex</taxon>
    </lineage>
</organism>